<evidence type="ECO:0000256" key="6">
    <source>
        <dbReference type="PIRNR" id="PIRNR002854"/>
    </source>
</evidence>
<evidence type="ECO:0000256" key="2">
    <source>
        <dbReference type="ARBA" id="ARBA00022729"/>
    </source>
</evidence>
<protein>
    <recommendedName>
        <fullName evidence="6">Lipoprotein</fullName>
    </recommendedName>
</protein>
<dbReference type="Pfam" id="PF03180">
    <property type="entry name" value="Lipoprotein_9"/>
    <property type="match status" value="1"/>
</dbReference>
<reference evidence="9" key="1">
    <citation type="submission" date="2020-10" db="EMBL/GenBank/DDBJ databases">
        <title>Diversity and distribution of actinomycetes associated with coral in the coast of Hainan.</title>
        <authorList>
            <person name="Li F."/>
        </authorList>
    </citation>
    <scope>NUCLEOTIDE SEQUENCE</scope>
    <source>
        <strain evidence="9">HNM0983</strain>
    </source>
</reference>
<dbReference type="RefSeq" id="WP_193927363.1">
    <property type="nucleotide sequence ID" value="NZ_JADEYC010000009.1"/>
</dbReference>
<keyword evidence="4" id="KW-0564">Palmitate</keyword>
<evidence type="ECO:0000256" key="5">
    <source>
        <dbReference type="ARBA" id="ARBA00023288"/>
    </source>
</evidence>
<comment type="caution">
    <text evidence="9">The sequence shown here is derived from an EMBL/GenBank/DDBJ whole genome shotgun (WGS) entry which is preliminary data.</text>
</comment>
<evidence type="ECO:0000313" key="10">
    <source>
        <dbReference type="Proteomes" id="UP000598360"/>
    </source>
</evidence>
<dbReference type="InterPro" id="IPR004872">
    <property type="entry name" value="Lipoprotein_NlpA"/>
</dbReference>
<keyword evidence="10" id="KW-1185">Reference proteome</keyword>
<dbReference type="PROSITE" id="PS51257">
    <property type="entry name" value="PROKAR_LIPOPROTEIN"/>
    <property type="match status" value="1"/>
</dbReference>
<keyword evidence="5 6" id="KW-0449">Lipoprotein</keyword>
<dbReference type="PANTHER" id="PTHR30429">
    <property type="entry name" value="D-METHIONINE-BINDING LIPOPROTEIN METQ"/>
    <property type="match status" value="1"/>
</dbReference>
<feature type="lipid moiety-binding region" description="S-diacylglycerol cysteine" evidence="7">
    <location>
        <position position="19"/>
    </location>
</feature>
<evidence type="ECO:0000256" key="4">
    <source>
        <dbReference type="ARBA" id="ARBA00023139"/>
    </source>
</evidence>
<evidence type="ECO:0000256" key="3">
    <source>
        <dbReference type="ARBA" id="ARBA00023136"/>
    </source>
</evidence>
<dbReference type="PANTHER" id="PTHR30429:SF0">
    <property type="entry name" value="METHIONINE-BINDING LIPOPROTEIN METQ"/>
    <property type="match status" value="1"/>
</dbReference>
<gene>
    <name evidence="9" type="ORF">IQ251_05550</name>
</gene>
<dbReference type="Gene3D" id="3.40.190.10">
    <property type="entry name" value="Periplasmic binding protein-like II"/>
    <property type="match status" value="2"/>
</dbReference>
<evidence type="ECO:0000256" key="8">
    <source>
        <dbReference type="SAM" id="SignalP"/>
    </source>
</evidence>
<evidence type="ECO:0000256" key="7">
    <source>
        <dbReference type="PIRSR" id="PIRSR002854-1"/>
    </source>
</evidence>
<name>A0A929FYW6_9PSEU</name>
<feature type="signal peptide" evidence="8">
    <location>
        <begin position="1"/>
        <end position="17"/>
    </location>
</feature>
<dbReference type="SUPFAM" id="SSF53850">
    <property type="entry name" value="Periplasmic binding protein-like II"/>
    <property type="match status" value="1"/>
</dbReference>
<dbReference type="EMBL" id="JADEYC010000009">
    <property type="protein sequence ID" value="MBE9373910.1"/>
    <property type="molecule type" value="Genomic_DNA"/>
</dbReference>
<accession>A0A929FYW6</accession>
<evidence type="ECO:0000313" key="9">
    <source>
        <dbReference type="EMBL" id="MBE9373910.1"/>
    </source>
</evidence>
<dbReference type="GO" id="GO:0016020">
    <property type="term" value="C:membrane"/>
    <property type="evidence" value="ECO:0007669"/>
    <property type="project" value="UniProtKB-SubCell"/>
</dbReference>
<keyword evidence="2 8" id="KW-0732">Signal</keyword>
<comment type="similarity">
    <text evidence="6">Belongs to the nlpA lipoprotein family.</text>
</comment>
<comment type="subcellular location">
    <subcellularLocation>
        <location evidence="1">Membrane</location>
        <topology evidence="1">Lipid-anchor</topology>
    </subcellularLocation>
</comment>
<feature type="chain" id="PRO_5038919641" description="Lipoprotein" evidence="8">
    <location>
        <begin position="18"/>
        <end position="270"/>
    </location>
</feature>
<evidence type="ECO:0000256" key="1">
    <source>
        <dbReference type="ARBA" id="ARBA00004635"/>
    </source>
</evidence>
<proteinExistence type="inferred from homology"/>
<dbReference type="AlphaFoldDB" id="A0A929FYW6"/>
<dbReference type="PIRSF" id="PIRSF002854">
    <property type="entry name" value="MetQ"/>
    <property type="match status" value="1"/>
</dbReference>
<sequence>MRKRFAVVLAAAGLALAGCGGGATDAAQDPEAPLTIGVSPTPHGEILEYVQDNLAAQAGIELELEQFDDYNRPNEAVANGELDANFFQHKPYLQEYQQERGGEFTWVESVHLEPLAVYSTKHRSLQEIPDGGTVMLSNDPANQFRGLQLLADNGLIELKPDASPDTRVDAAIAQNPKNIEFQPIAPDQLPRSVEDADASVVNGNYALKANLSDPLVAEEAEGNPYANGLVANPAMAEDPRMVKLAELLKSDEVKKFIQDEWRGVAVVPAD</sequence>
<dbReference type="Proteomes" id="UP000598360">
    <property type="component" value="Unassembled WGS sequence"/>
</dbReference>
<keyword evidence="3" id="KW-0472">Membrane</keyword>
<organism evidence="9 10">
    <name type="scientific">Saccharopolyspora montiporae</name>
    <dbReference type="NCBI Taxonomy" id="2781240"/>
    <lineage>
        <taxon>Bacteria</taxon>
        <taxon>Bacillati</taxon>
        <taxon>Actinomycetota</taxon>
        <taxon>Actinomycetes</taxon>
        <taxon>Pseudonocardiales</taxon>
        <taxon>Pseudonocardiaceae</taxon>
        <taxon>Saccharopolyspora</taxon>
    </lineage>
</organism>